<dbReference type="SUPFAM" id="SSF49503">
    <property type="entry name" value="Cupredoxins"/>
    <property type="match status" value="1"/>
</dbReference>
<dbReference type="PROSITE" id="PS51485">
    <property type="entry name" value="PHYTOCYANIN"/>
    <property type="match status" value="1"/>
</dbReference>
<accession>A0AA42B1L4</accession>
<proteinExistence type="predicted"/>
<keyword evidence="4" id="KW-1185">Reference proteome</keyword>
<reference evidence="3" key="1">
    <citation type="submission" date="2022-03" db="EMBL/GenBank/DDBJ databases">
        <title>A functionally conserved STORR gene fusion in Papaver species that diverged 16.8 million years ago.</title>
        <authorList>
            <person name="Catania T."/>
        </authorList>
    </citation>
    <scope>NUCLEOTIDE SEQUENCE</scope>
    <source>
        <strain evidence="3">S-191538</strain>
    </source>
</reference>
<feature type="domain" description="Phytocyanin" evidence="2">
    <location>
        <begin position="29"/>
        <end position="128"/>
    </location>
</feature>
<evidence type="ECO:0000259" key="2">
    <source>
        <dbReference type="PROSITE" id="PS51485"/>
    </source>
</evidence>
<dbReference type="InterPro" id="IPR008972">
    <property type="entry name" value="Cupredoxin"/>
</dbReference>
<name>A0AA42B1L4_PAPNU</name>
<dbReference type="InterPro" id="IPR039391">
    <property type="entry name" value="Phytocyanin-like"/>
</dbReference>
<organism evidence="3 4">
    <name type="scientific">Papaver nudicaule</name>
    <name type="common">Iceland poppy</name>
    <dbReference type="NCBI Taxonomy" id="74823"/>
    <lineage>
        <taxon>Eukaryota</taxon>
        <taxon>Viridiplantae</taxon>
        <taxon>Streptophyta</taxon>
        <taxon>Embryophyta</taxon>
        <taxon>Tracheophyta</taxon>
        <taxon>Spermatophyta</taxon>
        <taxon>Magnoliopsida</taxon>
        <taxon>Ranunculales</taxon>
        <taxon>Papaveraceae</taxon>
        <taxon>Papaveroideae</taxon>
        <taxon>Papaver</taxon>
    </lineage>
</organism>
<dbReference type="EMBL" id="JAJJMA010300924">
    <property type="protein sequence ID" value="MCL7048103.1"/>
    <property type="molecule type" value="Genomic_DNA"/>
</dbReference>
<dbReference type="Gene3D" id="2.60.40.420">
    <property type="entry name" value="Cupredoxins - blue copper proteins"/>
    <property type="match status" value="1"/>
</dbReference>
<evidence type="ECO:0000313" key="3">
    <source>
        <dbReference type="EMBL" id="MCL7048103.1"/>
    </source>
</evidence>
<dbReference type="GO" id="GO:0005886">
    <property type="term" value="C:plasma membrane"/>
    <property type="evidence" value="ECO:0007669"/>
    <property type="project" value="TreeGrafter"/>
</dbReference>
<dbReference type="GO" id="GO:0009055">
    <property type="term" value="F:electron transfer activity"/>
    <property type="evidence" value="ECO:0007669"/>
    <property type="project" value="InterPro"/>
</dbReference>
<evidence type="ECO:0000256" key="1">
    <source>
        <dbReference type="SAM" id="SignalP"/>
    </source>
</evidence>
<feature type="signal peptide" evidence="1">
    <location>
        <begin position="1"/>
        <end position="28"/>
    </location>
</feature>
<dbReference type="Pfam" id="PF02298">
    <property type="entry name" value="Cu_bind_like"/>
    <property type="match status" value="1"/>
</dbReference>
<dbReference type="AlphaFoldDB" id="A0AA42B1L4"/>
<protein>
    <recommendedName>
        <fullName evidence="2">Phytocyanin domain-containing protein</fullName>
    </recommendedName>
</protein>
<dbReference type="InterPro" id="IPR003245">
    <property type="entry name" value="Phytocyanin_dom"/>
</dbReference>
<dbReference type="PANTHER" id="PTHR33021:SF197">
    <property type="entry name" value="EARLY NODULIN-LIKE PROTEIN 13"/>
    <property type="match status" value="1"/>
</dbReference>
<sequence length="171" mass="18375">MPISLIMVELSMSSVLVNLIMFSSFSGAKDLLVGGKSNEWGVPSSPQSQPKIQWAQSSRFQLGDPLYRKRLSVASDKRELLEPTKPIAEYKDGNNTKVVLDKSGPYYFISGAKGHCEKGQKLIVVVVAPKSVAPRSEAPAPSPVDAPAVSRTSSATITSSSRFGGGFYKII</sequence>
<dbReference type="PANTHER" id="PTHR33021">
    <property type="entry name" value="BLUE COPPER PROTEIN"/>
    <property type="match status" value="1"/>
</dbReference>
<comment type="caution">
    <text evidence="3">The sequence shown here is derived from an EMBL/GenBank/DDBJ whole genome shotgun (WGS) entry which is preliminary data.</text>
</comment>
<keyword evidence="1" id="KW-0732">Signal</keyword>
<evidence type="ECO:0000313" key="4">
    <source>
        <dbReference type="Proteomes" id="UP001177140"/>
    </source>
</evidence>
<gene>
    <name evidence="3" type="ORF">MKW94_006567</name>
</gene>
<dbReference type="Proteomes" id="UP001177140">
    <property type="component" value="Unassembled WGS sequence"/>
</dbReference>
<feature type="chain" id="PRO_5041350984" description="Phytocyanin domain-containing protein" evidence="1">
    <location>
        <begin position="29"/>
        <end position="171"/>
    </location>
</feature>